<comment type="caution">
    <text evidence="6">Lacks conserved residue(s) required for the propagation of feature annotation.</text>
</comment>
<dbReference type="EMBL" id="JACORU010000001">
    <property type="protein sequence ID" value="MBC5763130.1"/>
    <property type="molecule type" value="Genomic_DNA"/>
</dbReference>
<evidence type="ECO:0000256" key="1">
    <source>
        <dbReference type="ARBA" id="ARBA00004370"/>
    </source>
</evidence>
<comment type="subcellular location">
    <subcellularLocation>
        <location evidence="6">Cell membrane</location>
        <topology evidence="6">Multi-pass membrane protein</topology>
    </subcellularLocation>
    <subcellularLocation>
        <location evidence="1">Membrane</location>
    </subcellularLocation>
</comment>
<evidence type="ECO:0000256" key="2">
    <source>
        <dbReference type="ARBA" id="ARBA00007165"/>
    </source>
</evidence>
<evidence type="ECO:0000256" key="3">
    <source>
        <dbReference type="ARBA" id="ARBA00022692"/>
    </source>
</evidence>
<dbReference type="PROSITE" id="PS51257">
    <property type="entry name" value="PROKAR_LIPOPROTEIN"/>
    <property type="match status" value="1"/>
</dbReference>
<comment type="caution">
    <text evidence="7">The sequence shown here is derived from an EMBL/GenBank/DDBJ whole genome shotgun (WGS) entry which is preliminary data.</text>
</comment>
<feature type="transmembrane region" description="Helical" evidence="6">
    <location>
        <begin position="209"/>
        <end position="228"/>
    </location>
</feature>
<evidence type="ECO:0000313" key="7">
    <source>
        <dbReference type="EMBL" id="MBC5763130.1"/>
    </source>
</evidence>
<dbReference type="PANTHER" id="PTHR23427:SF2">
    <property type="entry name" value="SURFEIT LOCUS PROTEIN 1"/>
    <property type="match status" value="1"/>
</dbReference>
<dbReference type="GO" id="GO:0005886">
    <property type="term" value="C:plasma membrane"/>
    <property type="evidence" value="ECO:0007669"/>
    <property type="project" value="UniProtKB-SubCell"/>
</dbReference>
<dbReference type="Proteomes" id="UP000596827">
    <property type="component" value="Unassembled WGS sequence"/>
</dbReference>
<accession>A0A923S0D0</accession>
<keyword evidence="6" id="KW-1003">Cell membrane</keyword>
<comment type="similarity">
    <text evidence="2 6">Belongs to the SURF1 family.</text>
</comment>
<dbReference type="PROSITE" id="PS50895">
    <property type="entry name" value="SURF1"/>
    <property type="match status" value="1"/>
</dbReference>
<evidence type="ECO:0000256" key="5">
    <source>
        <dbReference type="ARBA" id="ARBA00023136"/>
    </source>
</evidence>
<sequence>MKGRRSWLVTAAAMLGCAVTLALGFWQWGRAQQKLELQSAMEAREKLPPVDIREVLAAPDIAPFQHRRVRLRGTWGAPVVFLDNRQMEGKVGFYVVAPLQVDGGAVAVQRGWAPRNFERREQLPAVTTPAGTVEIEARIAPPPAKLYAFAEAEQGPIRQNLDLARFGAESRLPLATQFSVQQLGPASEGLSRRWPQAGSGAEKNWGYAFQWWALSALIAILYVWFQFVRPSRAARAPR</sequence>
<dbReference type="AlphaFoldDB" id="A0A923S0D0"/>
<gene>
    <name evidence="7" type="ORF">H8R02_01615</name>
</gene>
<protein>
    <recommendedName>
        <fullName evidence="6">SURF1-like protein</fullName>
    </recommendedName>
</protein>
<proteinExistence type="inferred from homology"/>
<organism evidence="7 8">
    <name type="scientific">Ramlibacter albus</name>
    <dbReference type="NCBI Taxonomy" id="2079448"/>
    <lineage>
        <taxon>Bacteria</taxon>
        <taxon>Pseudomonadati</taxon>
        <taxon>Pseudomonadota</taxon>
        <taxon>Betaproteobacteria</taxon>
        <taxon>Burkholderiales</taxon>
        <taxon>Comamonadaceae</taxon>
        <taxon>Ramlibacter</taxon>
    </lineage>
</organism>
<evidence type="ECO:0000313" key="8">
    <source>
        <dbReference type="Proteomes" id="UP000596827"/>
    </source>
</evidence>
<keyword evidence="3 6" id="KW-0812">Transmembrane</keyword>
<dbReference type="PANTHER" id="PTHR23427">
    <property type="entry name" value="SURFEIT LOCUS PROTEIN"/>
    <property type="match status" value="1"/>
</dbReference>
<keyword evidence="8" id="KW-1185">Reference proteome</keyword>
<dbReference type="CDD" id="cd06662">
    <property type="entry name" value="SURF1"/>
    <property type="match status" value="1"/>
</dbReference>
<dbReference type="InterPro" id="IPR045214">
    <property type="entry name" value="Surf1/Surf4"/>
</dbReference>
<evidence type="ECO:0000256" key="6">
    <source>
        <dbReference type="RuleBase" id="RU363076"/>
    </source>
</evidence>
<dbReference type="RefSeq" id="WP_187079592.1">
    <property type="nucleotide sequence ID" value="NZ_JACORU010000001.1"/>
</dbReference>
<dbReference type="InterPro" id="IPR002994">
    <property type="entry name" value="Surf1/Shy1"/>
</dbReference>
<dbReference type="Pfam" id="PF02104">
    <property type="entry name" value="SURF1"/>
    <property type="match status" value="1"/>
</dbReference>
<keyword evidence="5 6" id="KW-0472">Membrane</keyword>
<evidence type="ECO:0000256" key="4">
    <source>
        <dbReference type="ARBA" id="ARBA00022989"/>
    </source>
</evidence>
<name>A0A923S0D0_9BURK</name>
<reference evidence="7" key="1">
    <citation type="submission" date="2020-08" db="EMBL/GenBank/DDBJ databases">
        <title>Ramlibacter sp. GTP1 16S ribosomal RNA gene genome sequencing and assembly.</title>
        <authorList>
            <person name="Kang M."/>
        </authorList>
    </citation>
    <scope>NUCLEOTIDE SEQUENCE</scope>
    <source>
        <strain evidence="7">GTP1</strain>
    </source>
</reference>
<keyword evidence="4 6" id="KW-1133">Transmembrane helix</keyword>